<gene>
    <name evidence="2" type="ORF">PHYPA_014258</name>
</gene>
<dbReference type="EMBL" id="ABEU02000010">
    <property type="protein sequence ID" value="PNR47138.1"/>
    <property type="molecule type" value="Genomic_DNA"/>
</dbReference>
<dbReference type="PANTHER" id="PTHR33982:SF5">
    <property type="entry name" value="OUTER ENVELOPE MEMBRANE PROTEIN 7"/>
    <property type="match status" value="1"/>
</dbReference>
<dbReference type="PaxDb" id="3218-PP1S32_253V6.1"/>
<reference evidence="2 4" key="2">
    <citation type="journal article" date="2018" name="Plant J.">
        <title>The Physcomitrella patens chromosome-scale assembly reveals moss genome structure and evolution.</title>
        <authorList>
            <person name="Lang D."/>
            <person name="Ullrich K.K."/>
            <person name="Murat F."/>
            <person name="Fuchs J."/>
            <person name="Jenkins J."/>
            <person name="Haas F.B."/>
            <person name="Piednoel M."/>
            <person name="Gundlach H."/>
            <person name="Van Bel M."/>
            <person name="Meyberg R."/>
            <person name="Vives C."/>
            <person name="Morata J."/>
            <person name="Symeonidi A."/>
            <person name="Hiss M."/>
            <person name="Muchero W."/>
            <person name="Kamisugi Y."/>
            <person name="Saleh O."/>
            <person name="Blanc G."/>
            <person name="Decker E.L."/>
            <person name="van Gessel N."/>
            <person name="Grimwood J."/>
            <person name="Hayes R.D."/>
            <person name="Graham S.W."/>
            <person name="Gunter L.E."/>
            <person name="McDaniel S.F."/>
            <person name="Hoernstein S.N.W."/>
            <person name="Larsson A."/>
            <person name="Li F.W."/>
            <person name="Perroud P.F."/>
            <person name="Phillips J."/>
            <person name="Ranjan P."/>
            <person name="Rokshar D.S."/>
            <person name="Rothfels C.J."/>
            <person name="Schneider L."/>
            <person name="Shu S."/>
            <person name="Stevenson D.W."/>
            <person name="Thummler F."/>
            <person name="Tillich M."/>
            <person name="Villarreal Aguilar J.C."/>
            <person name="Widiez T."/>
            <person name="Wong G.K."/>
            <person name="Wymore A."/>
            <person name="Zhang Y."/>
            <person name="Zimmer A.D."/>
            <person name="Quatrano R.S."/>
            <person name="Mayer K.F.X."/>
            <person name="Goodstein D."/>
            <person name="Casacuberta J.M."/>
            <person name="Vandepoele K."/>
            <person name="Reski R."/>
            <person name="Cuming A.C."/>
            <person name="Tuskan G.A."/>
            <person name="Maumus F."/>
            <person name="Salse J."/>
            <person name="Schmutz J."/>
            <person name="Rensing S.A."/>
        </authorList>
    </citation>
    <scope>NUCLEOTIDE SEQUENCE [LARGE SCALE GENOMIC DNA]</scope>
    <source>
        <strain evidence="3 4">cv. Gransden 2004</strain>
    </source>
</reference>
<feature type="compositionally biased region" description="Basic and acidic residues" evidence="1">
    <location>
        <begin position="137"/>
        <end position="152"/>
    </location>
</feature>
<protein>
    <submittedName>
        <fullName evidence="2 3">Uncharacterized protein</fullName>
    </submittedName>
</protein>
<evidence type="ECO:0000313" key="3">
    <source>
        <dbReference type="EnsemblPlants" id="PAC:32899596.CDS.1"/>
    </source>
</evidence>
<reference evidence="3" key="3">
    <citation type="submission" date="2020-12" db="UniProtKB">
        <authorList>
            <consortium name="EnsemblPlants"/>
        </authorList>
    </citation>
    <scope>IDENTIFICATION</scope>
</reference>
<dbReference type="InParanoid" id="A0A2K1K039"/>
<evidence type="ECO:0000256" key="1">
    <source>
        <dbReference type="SAM" id="MobiDB-lite"/>
    </source>
</evidence>
<dbReference type="AlphaFoldDB" id="A0A2K1K039"/>
<accession>A0A2K1K039</accession>
<dbReference type="Gramene" id="Pp3c10_22390V3.1">
    <property type="protein sequence ID" value="PAC:32899596.CDS.1"/>
    <property type="gene ID" value="Pp3c10_22390"/>
</dbReference>
<name>A0A2K1K039_PHYPA</name>
<proteinExistence type="predicted"/>
<reference evidence="2 4" key="1">
    <citation type="journal article" date="2008" name="Science">
        <title>The Physcomitrella genome reveals evolutionary insights into the conquest of land by plants.</title>
        <authorList>
            <person name="Rensing S."/>
            <person name="Lang D."/>
            <person name="Zimmer A."/>
            <person name="Terry A."/>
            <person name="Salamov A."/>
            <person name="Shapiro H."/>
            <person name="Nishiyama T."/>
            <person name="Perroud P.-F."/>
            <person name="Lindquist E."/>
            <person name="Kamisugi Y."/>
            <person name="Tanahashi T."/>
            <person name="Sakakibara K."/>
            <person name="Fujita T."/>
            <person name="Oishi K."/>
            <person name="Shin-I T."/>
            <person name="Kuroki Y."/>
            <person name="Toyoda A."/>
            <person name="Suzuki Y."/>
            <person name="Hashimoto A."/>
            <person name="Yamaguchi K."/>
            <person name="Sugano A."/>
            <person name="Kohara Y."/>
            <person name="Fujiyama A."/>
            <person name="Anterola A."/>
            <person name="Aoki S."/>
            <person name="Ashton N."/>
            <person name="Barbazuk W.B."/>
            <person name="Barker E."/>
            <person name="Bennetzen J."/>
            <person name="Bezanilla M."/>
            <person name="Blankenship R."/>
            <person name="Cho S.H."/>
            <person name="Dutcher S."/>
            <person name="Estelle M."/>
            <person name="Fawcett J.A."/>
            <person name="Gundlach H."/>
            <person name="Hanada K."/>
            <person name="Heyl A."/>
            <person name="Hicks K.A."/>
            <person name="Hugh J."/>
            <person name="Lohr M."/>
            <person name="Mayer K."/>
            <person name="Melkozernov A."/>
            <person name="Murata T."/>
            <person name="Nelson D."/>
            <person name="Pils B."/>
            <person name="Prigge M."/>
            <person name="Reiss B."/>
            <person name="Renner T."/>
            <person name="Rombauts S."/>
            <person name="Rushton P."/>
            <person name="Sanderfoot A."/>
            <person name="Schween G."/>
            <person name="Shiu S.-H."/>
            <person name="Stueber K."/>
            <person name="Theodoulou F.L."/>
            <person name="Tu H."/>
            <person name="Van de Peer Y."/>
            <person name="Verrier P.J."/>
            <person name="Waters E."/>
            <person name="Wood A."/>
            <person name="Yang L."/>
            <person name="Cove D."/>
            <person name="Cuming A."/>
            <person name="Hasebe M."/>
            <person name="Lucas S."/>
            <person name="Mishler D.B."/>
            <person name="Reski R."/>
            <person name="Grigoriev I."/>
            <person name="Quatrano R.S."/>
            <person name="Boore J.L."/>
        </authorList>
    </citation>
    <scope>NUCLEOTIDE SEQUENCE [LARGE SCALE GENOMIC DNA]</scope>
    <source>
        <strain evidence="3 4">cv. Gransden 2004</strain>
    </source>
</reference>
<dbReference type="PANTHER" id="PTHR33982">
    <property type="entry name" value="OUTER ENVELOPE MEMBRANE PROTEIN 7-RELATED"/>
    <property type="match status" value="1"/>
</dbReference>
<dbReference type="Gramene" id="Pp3c10_22390V3.2">
    <property type="protein sequence ID" value="PAC:32899597.CDS.1"/>
    <property type="gene ID" value="Pp3c10_22390"/>
</dbReference>
<evidence type="ECO:0000313" key="4">
    <source>
        <dbReference type="Proteomes" id="UP000006727"/>
    </source>
</evidence>
<dbReference type="InterPro" id="IPR038944">
    <property type="entry name" value="OEP7-like"/>
</dbReference>
<sequence>MVSLVLFSGLFEISDRLDGLSAKKHQQRPLSTHWFCLLLATVVSIEVRDLFIDINWPCRGGIRLFLATMGENYQKDRNVWSTVLVTAAALAAGWAAIELAFKPFLDAGRASINRELDPDYDPDDDLHGPCGNNSPKAEAKEAVRDLKNQSSE</sequence>
<evidence type="ECO:0000313" key="2">
    <source>
        <dbReference type="EMBL" id="PNR47138.1"/>
    </source>
</evidence>
<organism evidence="2">
    <name type="scientific">Physcomitrium patens</name>
    <name type="common">Spreading-leaved earth moss</name>
    <name type="synonym">Physcomitrella patens</name>
    <dbReference type="NCBI Taxonomy" id="3218"/>
    <lineage>
        <taxon>Eukaryota</taxon>
        <taxon>Viridiplantae</taxon>
        <taxon>Streptophyta</taxon>
        <taxon>Embryophyta</taxon>
        <taxon>Bryophyta</taxon>
        <taxon>Bryophytina</taxon>
        <taxon>Bryopsida</taxon>
        <taxon>Funariidae</taxon>
        <taxon>Funariales</taxon>
        <taxon>Funariaceae</taxon>
        <taxon>Physcomitrium</taxon>
    </lineage>
</organism>
<dbReference type="EnsemblPlants" id="Pp3c10_22390V3.2">
    <property type="protein sequence ID" value="PAC:32899597.CDS.1"/>
    <property type="gene ID" value="Pp3c10_22390"/>
</dbReference>
<keyword evidence="4" id="KW-1185">Reference proteome</keyword>
<feature type="region of interest" description="Disordered" evidence="1">
    <location>
        <begin position="116"/>
        <end position="152"/>
    </location>
</feature>
<dbReference type="Proteomes" id="UP000006727">
    <property type="component" value="Chromosome 10"/>
</dbReference>
<dbReference type="EnsemblPlants" id="Pp3c10_22390V3.1">
    <property type="protein sequence ID" value="PAC:32899596.CDS.1"/>
    <property type="gene ID" value="Pp3c10_22390"/>
</dbReference>